<keyword evidence="3" id="KW-1185">Reference proteome</keyword>
<proteinExistence type="predicted"/>
<feature type="transmembrane region" description="Helical" evidence="1">
    <location>
        <begin position="133"/>
        <end position="151"/>
    </location>
</feature>
<accession>A0A9W6P4P8</accession>
<keyword evidence="1" id="KW-0472">Membrane</keyword>
<dbReference type="AlphaFoldDB" id="A0A9W6P4P8"/>
<comment type="caution">
    <text evidence="2">The sequence shown here is derived from an EMBL/GenBank/DDBJ whole genome shotgun (WGS) entry which is preliminary data.</text>
</comment>
<dbReference type="RefSeq" id="WP_285758107.1">
    <property type="nucleotide sequence ID" value="NZ_BSQG01000002.1"/>
</dbReference>
<reference evidence="2" key="1">
    <citation type="submission" date="2023-02" db="EMBL/GenBank/DDBJ databases">
        <title>Nocardiopsis ansamitocini NBRC 112285.</title>
        <authorList>
            <person name="Ichikawa N."/>
            <person name="Sato H."/>
            <person name="Tonouchi N."/>
        </authorList>
    </citation>
    <scope>NUCLEOTIDE SEQUENCE</scope>
    <source>
        <strain evidence="2">NBRC 112285</strain>
    </source>
</reference>
<keyword evidence="1" id="KW-1133">Transmembrane helix</keyword>
<name>A0A9W6P4P8_9ACTN</name>
<dbReference type="Proteomes" id="UP001165092">
    <property type="component" value="Unassembled WGS sequence"/>
</dbReference>
<gene>
    <name evidence="2" type="ORF">Nans01_14620</name>
</gene>
<feature type="transmembrane region" description="Helical" evidence="1">
    <location>
        <begin position="20"/>
        <end position="38"/>
    </location>
</feature>
<dbReference type="EMBL" id="BSQG01000002">
    <property type="protein sequence ID" value="GLU47111.1"/>
    <property type="molecule type" value="Genomic_DNA"/>
</dbReference>
<feature type="transmembrane region" description="Helical" evidence="1">
    <location>
        <begin position="58"/>
        <end position="81"/>
    </location>
</feature>
<evidence type="ECO:0000313" key="3">
    <source>
        <dbReference type="Proteomes" id="UP001165092"/>
    </source>
</evidence>
<keyword evidence="1" id="KW-0812">Transmembrane</keyword>
<feature type="transmembrane region" description="Helical" evidence="1">
    <location>
        <begin position="101"/>
        <end position="121"/>
    </location>
</feature>
<evidence type="ECO:0000313" key="2">
    <source>
        <dbReference type="EMBL" id="GLU47111.1"/>
    </source>
</evidence>
<protein>
    <submittedName>
        <fullName evidence="2">Uncharacterized protein</fullName>
    </submittedName>
</protein>
<sequence length="188" mass="21024">MKTKILELFEKVRGWLVDWWWLDPPVAAILSFICWYLIPLRSQWDVLGNLDLPVRQAIYTDIIQLSTIFAGFGAVAFTVFISSSSPTSMKLKNGDLGPRIIRLWIAALSFPWISAFVIILAKATDSGGVGSTSISRWLVLGAVLVILFQMVRTLRVFYQISTLEITEQKPARKTASKGIVIDKNGAHL</sequence>
<evidence type="ECO:0000256" key="1">
    <source>
        <dbReference type="SAM" id="Phobius"/>
    </source>
</evidence>
<organism evidence="2 3">
    <name type="scientific">Nocardiopsis ansamitocini</name>
    <dbReference type="NCBI Taxonomy" id="1670832"/>
    <lineage>
        <taxon>Bacteria</taxon>
        <taxon>Bacillati</taxon>
        <taxon>Actinomycetota</taxon>
        <taxon>Actinomycetes</taxon>
        <taxon>Streptosporangiales</taxon>
        <taxon>Nocardiopsidaceae</taxon>
        <taxon>Nocardiopsis</taxon>
    </lineage>
</organism>